<comment type="caution">
    <text evidence="3">The sequence shown here is derived from an EMBL/GenBank/DDBJ whole genome shotgun (WGS) entry which is preliminary data.</text>
</comment>
<evidence type="ECO:0000256" key="2">
    <source>
        <dbReference type="SAM" id="MobiDB-lite"/>
    </source>
</evidence>
<feature type="region of interest" description="Disordered" evidence="2">
    <location>
        <begin position="1"/>
        <end position="56"/>
    </location>
</feature>
<proteinExistence type="predicted"/>
<accession>A0A8K0R6G3</accession>
<sequence>MSKNPFRQVRDGVQNGVMSEGQKEEEPIQKEDVGGVKNERNGNGGRFESISEEYGQPDRYVDLVDSVELYVGKTNGVHSQHAGDGSAVQTPAQQPGSTRDSNGLGAQGYDKDLNSLSGAVQGIQIDQVRQDETQRGHAHVPSFSHIRKASLPQARPTYVRAPSTQITEVQRTQLTPEEARAEVIRRLGKVDRSSKTLKRRGSNESLSSLISYSIRRPSIPARPESGYSLDALASVLEDAAQEGNLPLVEATISLGANPNFRSVNRLKNRRHDALNKAIAAGHIDIIDFLVRHGATFGSNDTLKKDPIPPVDRKLLDVAYSGYADVAQYLITKHAANPFVQHWPREYSDATRTIYRRVQPVKTHQRSVLDALSRIGDPAHNSSLLNHIMSLPQFNPSAICTRVYIDTPYQGDGTRMTQTTYHYSVLAAFVRAGWADAVQAMLRIQSETAGYEILDIVTKEEGQIPSTLIQRYVWPANALTKDTWLYHPVAALRTLKVLAEHGFDLATPQKGIDDSAPRSPLARAILADAGQAVDVILGHKSELVHEHVSFRILTTKSNTSQELEISAPPLVAAIILDALACAKVMLQHGVMPTDAAGGVGGYVNVLCFAAGHGGASAGAVLGELVGLMDAREVGSMDEGEEKGKDMEVVGQAVQIAIQKSRPDALRILLSSNIARNHGLREWKVWDWVLGVGGVDRDGDVAGRYVRVIEHVYDFCGKGEVVGPSEEVVRRAVEEGNKIGVEKLVALGVIDGKRL</sequence>
<protein>
    <recommendedName>
        <fullName evidence="5">Ankyrin</fullName>
    </recommendedName>
</protein>
<evidence type="ECO:0000313" key="3">
    <source>
        <dbReference type="EMBL" id="KAH7088024.1"/>
    </source>
</evidence>
<keyword evidence="1" id="KW-0040">ANK repeat</keyword>
<dbReference type="PROSITE" id="PS50088">
    <property type="entry name" value="ANK_REPEAT"/>
    <property type="match status" value="1"/>
</dbReference>
<feature type="region of interest" description="Disordered" evidence="2">
    <location>
        <begin position="76"/>
        <end position="112"/>
    </location>
</feature>
<dbReference type="Proteomes" id="UP000813461">
    <property type="component" value="Unassembled WGS sequence"/>
</dbReference>
<dbReference type="SUPFAM" id="SSF48403">
    <property type="entry name" value="Ankyrin repeat"/>
    <property type="match status" value="1"/>
</dbReference>
<dbReference type="Gene3D" id="1.25.40.20">
    <property type="entry name" value="Ankyrin repeat-containing domain"/>
    <property type="match status" value="1"/>
</dbReference>
<dbReference type="AlphaFoldDB" id="A0A8K0R6G3"/>
<dbReference type="InterPro" id="IPR036770">
    <property type="entry name" value="Ankyrin_rpt-contain_sf"/>
</dbReference>
<dbReference type="InterPro" id="IPR002110">
    <property type="entry name" value="Ankyrin_rpt"/>
</dbReference>
<dbReference type="EMBL" id="JAGMVJ010000008">
    <property type="protein sequence ID" value="KAH7088024.1"/>
    <property type="molecule type" value="Genomic_DNA"/>
</dbReference>
<organism evidence="3 4">
    <name type="scientific">Paraphoma chrysanthemicola</name>
    <dbReference type="NCBI Taxonomy" id="798071"/>
    <lineage>
        <taxon>Eukaryota</taxon>
        <taxon>Fungi</taxon>
        <taxon>Dikarya</taxon>
        <taxon>Ascomycota</taxon>
        <taxon>Pezizomycotina</taxon>
        <taxon>Dothideomycetes</taxon>
        <taxon>Pleosporomycetidae</taxon>
        <taxon>Pleosporales</taxon>
        <taxon>Pleosporineae</taxon>
        <taxon>Phaeosphaeriaceae</taxon>
        <taxon>Paraphoma</taxon>
    </lineage>
</organism>
<gene>
    <name evidence="3" type="ORF">FB567DRAFT_523511</name>
</gene>
<keyword evidence="4" id="KW-1185">Reference proteome</keyword>
<name>A0A8K0R6G3_9PLEO</name>
<reference evidence="3" key="1">
    <citation type="journal article" date="2021" name="Nat. Commun.">
        <title>Genetic determinants of endophytism in the Arabidopsis root mycobiome.</title>
        <authorList>
            <person name="Mesny F."/>
            <person name="Miyauchi S."/>
            <person name="Thiergart T."/>
            <person name="Pickel B."/>
            <person name="Atanasova L."/>
            <person name="Karlsson M."/>
            <person name="Huettel B."/>
            <person name="Barry K.W."/>
            <person name="Haridas S."/>
            <person name="Chen C."/>
            <person name="Bauer D."/>
            <person name="Andreopoulos W."/>
            <person name="Pangilinan J."/>
            <person name="LaButti K."/>
            <person name="Riley R."/>
            <person name="Lipzen A."/>
            <person name="Clum A."/>
            <person name="Drula E."/>
            <person name="Henrissat B."/>
            <person name="Kohler A."/>
            <person name="Grigoriev I.V."/>
            <person name="Martin F.M."/>
            <person name="Hacquard S."/>
        </authorList>
    </citation>
    <scope>NUCLEOTIDE SEQUENCE</scope>
    <source>
        <strain evidence="3">MPI-SDFR-AT-0120</strain>
    </source>
</reference>
<evidence type="ECO:0000313" key="4">
    <source>
        <dbReference type="Proteomes" id="UP000813461"/>
    </source>
</evidence>
<evidence type="ECO:0000256" key="1">
    <source>
        <dbReference type="PROSITE-ProRule" id="PRU00023"/>
    </source>
</evidence>
<evidence type="ECO:0008006" key="5">
    <source>
        <dbReference type="Google" id="ProtNLM"/>
    </source>
</evidence>
<feature type="compositionally biased region" description="Polar residues" evidence="2">
    <location>
        <begin position="87"/>
        <end position="101"/>
    </location>
</feature>
<feature type="compositionally biased region" description="Basic and acidic residues" evidence="2">
    <location>
        <begin position="21"/>
        <end position="40"/>
    </location>
</feature>
<dbReference type="OrthoDB" id="539213at2759"/>
<dbReference type="Pfam" id="PF12796">
    <property type="entry name" value="Ank_2"/>
    <property type="match status" value="1"/>
</dbReference>
<feature type="repeat" description="ANK" evidence="1">
    <location>
        <begin position="269"/>
        <end position="301"/>
    </location>
</feature>